<proteinExistence type="predicted"/>
<dbReference type="Proteomes" id="UP000011885">
    <property type="component" value="Unassembled WGS sequence"/>
</dbReference>
<evidence type="ECO:0000256" key="1">
    <source>
        <dbReference type="SAM" id="MobiDB-lite"/>
    </source>
</evidence>
<organism evidence="2 3">
    <name type="scientific">Rhodopirellula sallentina SM41</name>
    <dbReference type="NCBI Taxonomy" id="1263870"/>
    <lineage>
        <taxon>Bacteria</taxon>
        <taxon>Pseudomonadati</taxon>
        <taxon>Planctomycetota</taxon>
        <taxon>Planctomycetia</taxon>
        <taxon>Pirellulales</taxon>
        <taxon>Pirellulaceae</taxon>
        <taxon>Rhodopirellula</taxon>
    </lineage>
</organism>
<evidence type="ECO:0000313" key="2">
    <source>
        <dbReference type="EMBL" id="EMI53325.1"/>
    </source>
</evidence>
<dbReference type="AlphaFoldDB" id="M5TVX7"/>
<gene>
    <name evidence="2" type="ORF">RSSM_05298</name>
</gene>
<feature type="region of interest" description="Disordered" evidence="1">
    <location>
        <begin position="30"/>
        <end position="49"/>
    </location>
</feature>
<keyword evidence="3" id="KW-1185">Reference proteome</keyword>
<sequence length="49" mass="5320">MCKAVRQRLIHGDAPGKADSIAWNDLPVVGRSPSARGDEKQSIGCTLQW</sequence>
<evidence type="ECO:0000313" key="3">
    <source>
        <dbReference type="Proteomes" id="UP000011885"/>
    </source>
</evidence>
<comment type="caution">
    <text evidence="2">The sequence shown here is derived from an EMBL/GenBank/DDBJ whole genome shotgun (WGS) entry which is preliminary data.</text>
</comment>
<protein>
    <submittedName>
        <fullName evidence="2">Uncharacterized protein</fullName>
    </submittedName>
</protein>
<dbReference type="EMBL" id="ANOH01000364">
    <property type="protein sequence ID" value="EMI53325.1"/>
    <property type="molecule type" value="Genomic_DNA"/>
</dbReference>
<reference evidence="2 3" key="1">
    <citation type="journal article" date="2013" name="Mar. Genomics">
        <title>Expression of sulfatases in Rhodopirellula baltica and the diversity of sulfatases in the genus Rhodopirellula.</title>
        <authorList>
            <person name="Wegner C.E."/>
            <person name="Richter-Heitmann T."/>
            <person name="Klindworth A."/>
            <person name="Klockow C."/>
            <person name="Richter M."/>
            <person name="Achstetter T."/>
            <person name="Glockner F.O."/>
            <person name="Harder J."/>
        </authorList>
    </citation>
    <scope>NUCLEOTIDE SEQUENCE [LARGE SCALE GENOMIC DNA]</scope>
    <source>
        <strain evidence="2 3">SM41</strain>
    </source>
</reference>
<dbReference type="PATRIC" id="fig|1263870.3.peg.5615"/>
<name>M5TVX7_9BACT</name>
<accession>M5TVX7</accession>